<dbReference type="InterPro" id="IPR006047">
    <property type="entry name" value="GH13_cat_dom"/>
</dbReference>
<keyword evidence="2 6" id="KW-0328">Glycosyltransferase</keyword>
<reference evidence="9 10" key="1">
    <citation type="submission" date="2023-07" db="EMBL/GenBank/DDBJ databases">
        <title>Sequencing the genomes of 1000 actinobacteria strains.</title>
        <authorList>
            <person name="Klenk H.-P."/>
        </authorList>
    </citation>
    <scope>NUCLEOTIDE SEQUENCE [LARGE SCALE GENOMIC DNA]</scope>
    <source>
        <strain evidence="9 10">DSM 44388</strain>
    </source>
</reference>
<dbReference type="GO" id="GO:0016757">
    <property type="term" value="F:glycosyltransferase activity"/>
    <property type="evidence" value="ECO:0007669"/>
    <property type="project" value="UniProtKB-KW"/>
</dbReference>
<feature type="region of interest" description="Disordered" evidence="7">
    <location>
        <begin position="297"/>
        <end position="323"/>
    </location>
</feature>
<feature type="domain" description="Glycosyl hydrolase family 13 catalytic" evidence="8">
    <location>
        <begin position="242"/>
        <end position="601"/>
    </location>
</feature>
<feature type="compositionally biased region" description="Polar residues" evidence="7">
    <location>
        <begin position="1"/>
        <end position="10"/>
    </location>
</feature>
<dbReference type="Gene3D" id="3.20.20.80">
    <property type="entry name" value="Glycosidases"/>
    <property type="match status" value="1"/>
</dbReference>
<comment type="similarity">
    <text evidence="6">Belongs to the glycosyl hydrolase 13 family. GlgE subfamily.</text>
</comment>
<keyword evidence="3 6" id="KW-0808">Transferase</keyword>
<evidence type="ECO:0000256" key="2">
    <source>
        <dbReference type="ARBA" id="ARBA00022676"/>
    </source>
</evidence>
<dbReference type="SUPFAM" id="SSF51445">
    <property type="entry name" value="(Trans)glycosidases"/>
    <property type="match status" value="1"/>
</dbReference>
<evidence type="ECO:0000256" key="1">
    <source>
        <dbReference type="ARBA" id="ARBA00011738"/>
    </source>
</evidence>
<dbReference type="Gene3D" id="1.20.58.80">
    <property type="entry name" value="Phosphotransferase system, lactose/cellobiose-type IIA subunit"/>
    <property type="match status" value="1"/>
</dbReference>
<feature type="active site" description="Proton donor" evidence="6">
    <location>
        <position position="458"/>
    </location>
</feature>
<dbReference type="EMBL" id="JAUSQZ010000001">
    <property type="protein sequence ID" value="MDP9824833.1"/>
    <property type="molecule type" value="Genomic_DNA"/>
</dbReference>
<dbReference type="PANTHER" id="PTHR47786">
    <property type="entry name" value="ALPHA-1,4-GLUCAN:MALTOSE-1-PHOSPHATE MALTOSYLTRANSFERASE"/>
    <property type="match status" value="1"/>
</dbReference>
<dbReference type="InterPro" id="IPR017853">
    <property type="entry name" value="GH"/>
</dbReference>
<comment type="catalytic activity">
    <reaction evidence="5 6">
        <text>alpha-maltose 1-phosphate + [(1-&gt;4)-alpha-D-glucosyl](n) = [(1-&gt;4)-alpha-D-glucosyl](n+2) + phosphate</text>
        <dbReference type="Rhea" id="RHEA:42692"/>
        <dbReference type="Rhea" id="RHEA-COMP:9584"/>
        <dbReference type="Rhea" id="RHEA-COMP:10183"/>
        <dbReference type="ChEBI" id="CHEBI:15444"/>
        <dbReference type="ChEBI" id="CHEBI:43474"/>
        <dbReference type="ChEBI" id="CHEBI:63576"/>
        <dbReference type="EC" id="2.4.99.16"/>
    </reaction>
</comment>
<comment type="function">
    <text evidence="6">Maltosyltransferase that uses maltose 1-phosphate (M1P) as the sugar donor to elongate linear or branched alpha-(1-&gt;4)-glucans. Is involved in a branched alpha-glucan biosynthetic pathway from trehalose, together with TreS, Mak and GlgB.</text>
</comment>
<keyword evidence="4 6" id="KW-0119">Carbohydrate metabolism</keyword>
<feature type="active site" description="Nucleophile" evidence="6">
    <location>
        <position position="429"/>
    </location>
</feature>
<evidence type="ECO:0000256" key="5">
    <source>
        <dbReference type="ARBA" id="ARBA00048735"/>
    </source>
</evidence>
<dbReference type="InterPro" id="IPR021828">
    <property type="entry name" value="GlgE_dom_N/S"/>
</dbReference>
<sequence length="710" mass="79236">MDTQTSTTPEYNGRDAALPTGERTDLTAYLAQGTGESPQVVLGRPGIGRIPVTGVTPSVDGGRWPAKAVVGEAIEVSATVFREGHDAVAATAVLLDPEGNRHSEVRMTPGAPGTDRYHATFTPDRIGMWSFVVEGWSDPYGTWEHDAVIKIGSGVDVELMLEEGARLMERAVKETKQRRKPALNLTEAAAVLRNSNRSVSERLAAGLSVQVKGALTESPLRDLVSPSPVQRLEVQRERALYSSWYELFPRSEGARLDENGRWISGTFRQAEPRLHAAAAMGFDIVYLPPIHPVGRVNRKGPNNTLTPGESDPGSPWAIGSDEGGHDAIHPDLGTFEDFDHFVETARGLGLEIALDLALQCAPDHPWAKAHPEWFTTRADGTIAYAENPPKKYQDIYPINFDNDPAGLGAEVLRVVLHWIDRGVKVFRVDNPHTKPVSFWEWLIRTVNNSHPEVLFLAEAFTRPAMMHTLGKVGFHQSYTYFTWRTTKEEITEYVTDLAGSSADYMRPNFWPNTPDILHDFLQNAGPSAFKLRAVLAATLSPSWGMYSGYELCEGAPLPGREEYLDSEKFQYRPRDWDSYEPGGSNHGRSIAPYITRLNDIRRDHKALQRLRNTVFHDVDDEQVICYSRRLESGETAGGPEDVLIVVVNLDPHATRETLVHLNMPALGLDWFDGFIVEDLITGTTYPWQEHNFVRLDPYFQPAHVLHVRRL</sequence>
<evidence type="ECO:0000313" key="9">
    <source>
        <dbReference type="EMBL" id="MDP9824833.1"/>
    </source>
</evidence>
<dbReference type="Gene3D" id="2.60.40.10">
    <property type="entry name" value="Immunoglobulins"/>
    <property type="match status" value="1"/>
</dbReference>
<dbReference type="Pfam" id="PF21702">
    <property type="entry name" value="GLGE_C"/>
    <property type="match status" value="1"/>
</dbReference>
<dbReference type="Pfam" id="PF11896">
    <property type="entry name" value="GlgE_dom_N_S"/>
    <property type="match status" value="1"/>
</dbReference>
<name>A0ABT9NWM7_9ACTN</name>
<evidence type="ECO:0000313" key="10">
    <source>
        <dbReference type="Proteomes" id="UP001235712"/>
    </source>
</evidence>
<feature type="binding site" evidence="6">
    <location>
        <begin position="568"/>
        <end position="569"/>
    </location>
    <ligand>
        <name>alpha-maltose 1-phosphate</name>
        <dbReference type="ChEBI" id="CHEBI:63576"/>
    </ligand>
</feature>
<dbReference type="CDD" id="cd11344">
    <property type="entry name" value="AmyAc_GlgE_like"/>
    <property type="match status" value="1"/>
</dbReference>
<dbReference type="InterPro" id="IPR013780">
    <property type="entry name" value="Glyco_hydro_b"/>
</dbReference>
<dbReference type="Gene3D" id="2.60.40.1180">
    <property type="entry name" value="Golgi alpha-mannosidase II"/>
    <property type="match status" value="1"/>
</dbReference>
<comment type="caution">
    <text evidence="9">The sequence shown here is derived from an EMBL/GenBank/DDBJ whole genome shotgun (WGS) entry which is preliminary data.</text>
</comment>
<evidence type="ECO:0000256" key="3">
    <source>
        <dbReference type="ARBA" id="ARBA00022679"/>
    </source>
</evidence>
<feature type="region of interest" description="Disordered" evidence="7">
    <location>
        <begin position="1"/>
        <end position="22"/>
    </location>
</feature>
<evidence type="ECO:0000256" key="6">
    <source>
        <dbReference type="HAMAP-Rule" id="MF_02124"/>
    </source>
</evidence>
<dbReference type="RefSeq" id="WP_307237989.1">
    <property type="nucleotide sequence ID" value="NZ_JAUSQZ010000001.1"/>
</dbReference>
<proteinExistence type="inferred from homology"/>
<comment type="subunit">
    <text evidence="1 6">Homodimer.</text>
</comment>
<dbReference type="InterPro" id="IPR013783">
    <property type="entry name" value="Ig-like_fold"/>
</dbReference>
<dbReference type="EC" id="2.4.99.16" evidence="6"/>
<feature type="binding site" evidence="6">
    <location>
        <position position="394"/>
    </location>
    <ligand>
        <name>alpha-maltose 1-phosphate</name>
        <dbReference type="ChEBI" id="CHEBI:63576"/>
    </ligand>
</feature>
<organism evidence="9 10">
    <name type="scientific">Kineosporia succinea</name>
    <dbReference type="NCBI Taxonomy" id="84632"/>
    <lineage>
        <taxon>Bacteria</taxon>
        <taxon>Bacillati</taxon>
        <taxon>Actinomycetota</taxon>
        <taxon>Actinomycetes</taxon>
        <taxon>Kineosporiales</taxon>
        <taxon>Kineosporiaceae</taxon>
        <taxon>Kineosporia</taxon>
    </lineage>
</organism>
<feature type="binding site" evidence="6">
    <location>
        <position position="430"/>
    </location>
    <ligand>
        <name>alpha-maltose 1-phosphate</name>
        <dbReference type="ChEBI" id="CHEBI:63576"/>
    </ligand>
</feature>
<feature type="binding site" evidence="6">
    <location>
        <position position="359"/>
    </location>
    <ligand>
        <name>alpha-maltose 1-phosphate</name>
        <dbReference type="ChEBI" id="CHEBI:63576"/>
    </ligand>
</feature>
<evidence type="ECO:0000256" key="7">
    <source>
        <dbReference type="SAM" id="MobiDB-lite"/>
    </source>
</evidence>
<dbReference type="SMART" id="SM00642">
    <property type="entry name" value="Aamy"/>
    <property type="match status" value="1"/>
</dbReference>
<dbReference type="PANTHER" id="PTHR47786:SF2">
    <property type="entry name" value="GLYCOSYL HYDROLASE FAMILY 13 CATALYTIC DOMAIN-CONTAINING PROTEIN"/>
    <property type="match status" value="1"/>
</dbReference>
<feature type="binding site" evidence="6">
    <location>
        <position position="299"/>
    </location>
    <ligand>
        <name>alpha-maltose 1-phosphate</name>
        <dbReference type="ChEBI" id="CHEBI:63576"/>
    </ligand>
</feature>
<protein>
    <recommendedName>
        <fullName evidence="6">Alpha-1,4-glucan:maltose-1-phosphate maltosyltransferase</fullName>
        <shortName evidence="6">GMPMT</shortName>
        <ecNumber evidence="6">2.4.99.16</ecNumber>
    </recommendedName>
    <alternativeName>
        <fullName evidence="6">(1-&gt;4)-alpha-D-glucan:maltose-1-phosphate alpha-D-maltosyltransferase</fullName>
    </alternativeName>
</protein>
<dbReference type="HAMAP" id="MF_02124">
    <property type="entry name" value="GlgE"/>
    <property type="match status" value="1"/>
</dbReference>
<feature type="site" description="Transition state stabilizer" evidence="6">
    <location>
        <position position="515"/>
    </location>
</feature>
<keyword evidence="10" id="KW-1185">Reference proteome</keyword>
<gene>
    <name evidence="6" type="primary">glgE</name>
    <name evidence="9" type="ORF">J2S57_000582</name>
</gene>
<evidence type="ECO:0000256" key="4">
    <source>
        <dbReference type="ARBA" id="ARBA00023277"/>
    </source>
</evidence>
<dbReference type="InterPro" id="IPR049171">
    <property type="entry name" value="GLGE_C"/>
</dbReference>
<dbReference type="Proteomes" id="UP001235712">
    <property type="component" value="Unassembled WGS sequence"/>
</dbReference>
<accession>A0ABT9NWM7</accession>
<dbReference type="InterPro" id="IPR026585">
    <property type="entry name" value="GlgE"/>
</dbReference>
<evidence type="ECO:0000259" key="8">
    <source>
        <dbReference type="SMART" id="SM00642"/>
    </source>
</evidence>